<evidence type="ECO:0000256" key="12">
    <source>
        <dbReference type="RuleBase" id="RU000489"/>
    </source>
</evidence>
<evidence type="ECO:0000256" key="3">
    <source>
        <dbReference type="ARBA" id="ARBA00012729"/>
    </source>
</evidence>
<evidence type="ECO:0000259" key="13">
    <source>
        <dbReference type="PROSITE" id="PS51910"/>
    </source>
</evidence>
<dbReference type="GO" id="GO:0000272">
    <property type="term" value="P:polysaccharide catabolic process"/>
    <property type="evidence" value="ECO:0007669"/>
    <property type="project" value="UniProtKB-KW"/>
</dbReference>
<dbReference type="AlphaFoldDB" id="A0A0U5GKQ9"/>
<evidence type="ECO:0000256" key="10">
    <source>
        <dbReference type="ARBA" id="ARBA00072345"/>
    </source>
</evidence>
<dbReference type="GO" id="GO:0005576">
    <property type="term" value="C:extracellular region"/>
    <property type="evidence" value="ECO:0007669"/>
    <property type="project" value="TreeGrafter"/>
</dbReference>
<dbReference type="InterPro" id="IPR050314">
    <property type="entry name" value="Glycosyl_Hydrlase_18"/>
</dbReference>
<dbReference type="InterPro" id="IPR011583">
    <property type="entry name" value="Chitinase_II/V-like_cat"/>
</dbReference>
<evidence type="ECO:0000256" key="9">
    <source>
        <dbReference type="ARBA" id="ARBA00023326"/>
    </source>
</evidence>
<evidence type="ECO:0000256" key="11">
    <source>
        <dbReference type="ARBA" id="ARBA00076373"/>
    </source>
</evidence>
<keyword evidence="4 12" id="KW-0378">Hydrolase</keyword>
<dbReference type="InterPro" id="IPR029070">
    <property type="entry name" value="Chitinase_insertion_sf"/>
</dbReference>
<keyword evidence="8 12" id="KW-0326">Glycosidase</keyword>
<dbReference type="Proteomes" id="UP000054771">
    <property type="component" value="Unassembled WGS sequence"/>
</dbReference>
<evidence type="ECO:0000256" key="5">
    <source>
        <dbReference type="ARBA" id="ARBA00023024"/>
    </source>
</evidence>
<keyword evidence="7" id="KW-0119">Carbohydrate metabolism</keyword>
<evidence type="ECO:0000256" key="6">
    <source>
        <dbReference type="ARBA" id="ARBA00023180"/>
    </source>
</evidence>
<evidence type="ECO:0000256" key="4">
    <source>
        <dbReference type="ARBA" id="ARBA00022801"/>
    </source>
</evidence>
<dbReference type="Gene3D" id="3.10.50.10">
    <property type="match status" value="1"/>
</dbReference>
<dbReference type="SMART" id="SM00636">
    <property type="entry name" value="Glyco_18"/>
    <property type="match status" value="1"/>
</dbReference>
<dbReference type="FunFam" id="3.10.50.10:FF:000005">
    <property type="entry name" value="Endochitinase B1"/>
    <property type="match status" value="1"/>
</dbReference>
<comment type="similarity">
    <text evidence="2">Belongs to the glycosyl hydrolase 18 family. Chitinase class V subfamily.</text>
</comment>
<evidence type="ECO:0000256" key="2">
    <source>
        <dbReference type="ARBA" id="ARBA00008682"/>
    </source>
</evidence>
<dbReference type="InterPro" id="IPR001223">
    <property type="entry name" value="Glyco_hydro18_cat"/>
</dbReference>
<comment type="catalytic activity">
    <reaction evidence="1">
        <text>Random endo-hydrolysis of N-acetyl-beta-D-glucosaminide (1-&gt;4)-beta-linkages in chitin and chitodextrins.</text>
        <dbReference type="EC" id="3.2.1.14"/>
    </reaction>
</comment>
<dbReference type="CDD" id="cd06548">
    <property type="entry name" value="GH18_chitinase"/>
    <property type="match status" value="1"/>
</dbReference>
<dbReference type="PANTHER" id="PTHR11177:SF317">
    <property type="entry name" value="CHITINASE 12-RELATED"/>
    <property type="match status" value="1"/>
</dbReference>
<protein>
    <recommendedName>
        <fullName evidence="10">Endochitinase B</fullName>
        <ecNumber evidence="3">3.2.1.14</ecNumber>
    </recommendedName>
    <alternativeName>
        <fullName evidence="11">Chitinase B</fullName>
    </alternativeName>
</protein>
<evidence type="ECO:0000313" key="15">
    <source>
        <dbReference type="Proteomes" id="UP000054771"/>
    </source>
</evidence>
<dbReference type="EC" id="3.2.1.14" evidence="3"/>
<keyword evidence="15" id="KW-1185">Reference proteome</keyword>
<dbReference type="Pfam" id="PF00704">
    <property type="entry name" value="Glyco_hydro_18"/>
    <property type="match status" value="1"/>
</dbReference>
<dbReference type="PROSITE" id="PS51910">
    <property type="entry name" value="GH18_2"/>
    <property type="match status" value="1"/>
</dbReference>
<dbReference type="OrthoDB" id="76388at2759"/>
<dbReference type="InterPro" id="IPR017853">
    <property type="entry name" value="GH"/>
</dbReference>
<dbReference type="STRING" id="454130.A0A0U5GKQ9"/>
<dbReference type="EMBL" id="CDMC01000041">
    <property type="protein sequence ID" value="CEL12007.1"/>
    <property type="molecule type" value="Genomic_DNA"/>
</dbReference>
<dbReference type="FunFam" id="3.20.20.80:FF:000095">
    <property type="entry name" value="Endochitinase B1"/>
    <property type="match status" value="1"/>
</dbReference>
<organism evidence="14 15">
    <name type="scientific">Aspergillus calidoustus</name>
    <dbReference type="NCBI Taxonomy" id="454130"/>
    <lineage>
        <taxon>Eukaryota</taxon>
        <taxon>Fungi</taxon>
        <taxon>Dikarya</taxon>
        <taxon>Ascomycota</taxon>
        <taxon>Pezizomycotina</taxon>
        <taxon>Eurotiomycetes</taxon>
        <taxon>Eurotiomycetidae</taxon>
        <taxon>Eurotiales</taxon>
        <taxon>Aspergillaceae</taxon>
        <taxon>Aspergillus</taxon>
        <taxon>Aspergillus subgen. Nidulantes</taxon>
    </lineage>
</organism>
<dbReference type="PROSITE" id="PS01095">
    <property type="entry name" value="GH18_1"/>
    <property type="match status" value="1"/>
</dbReference>
<name>A0A0U5GKQ9_ASPCI</name>
<dbReference type="SUPFAM" id="SSF51445">
    <property type="entry name" value="(Trans)glycosidases"/>
    <property type="match status" value="1"/>
</dbReference>
<keyword evidence="9" id="KW-0624">Polysaccharide degradation</keyword>
<dbReference type="GO" id="GO:0006032">
    <property type="term" value="P:chitin catabolic process"/>
    <property type="evidence" value="ECO:0007669"/>
    <property type="project" value="UniProtKB-KW"/>
</dbReference>
<dbReference type="GO" id="GO:0008061">
    <property type="term" value="F:chitin binding"/>
    <property type="evidence" value="ECO:0007669"/>
    <property type="project" value="InterPro"/>
</dbReference>
<keyword evidence="5" id="KW-0146">Chitin degradation</keyword>
<dbReference type="SUPFAM" id="SSF54556">
    <property type="entry name" value="Chitinase insertion domain"/>
    <property type="match status" value="1"/>
</dbReference>
<accession>A0A0U5GKQ9</accession>
<dbReference type="InterPro" id="IPR001579">
    <property type="entry name" value="Glyco_hydro_18_chit_AS"/>
</dbReference>
<gene>
    <name evidence="14" type="ORF">ASPCAL15101</name>
</gene>
<sequence>MEGHSNHNARKISGAETGSFSLSLSTRCVWLRSFISWASRTGITVVSVSSLRYYNAPLQISHFYYLRDRKKVRKAIRFSLRAMRLRSAFISLVSLAGHVTQGQFLRRDGLATNETETYRKGYRSVAYFVNWAIYGRLYNPQDLPVDHLTHVFYAFANVRPETGEVYLSDPYADIEKHYAADSWSDTGNNVYGCIKQLYLLKKRNRNLKVLLSIGGWTYSANFAQPASTDSGRKQFAQTAVKLLQDLGLDGLDIDWEYPENDQQARDYVLLLRELRQALREYSNGHAGGKEFLLTAASPAGPEKINVLHLKDMDDLLDFWNVMAYDYAGQFSAYSSHQANIFDDPSVPNSTPFNTDQAVQQYIDAGVPADKIVLGMPLYGRSFVGTDGLGKPFTGVGRGSWEAGVWDYKDLPQPGAEEYVLDRTIASYSYDPAAKTLISYDTPRSIEQKVHYIVSRGLGGVMWWESSGDKSGNSSLIATAANALRQAGCLEQSANVLEYSISQYENLKEGMI</sequence>
<dbReference type="GO" id="GO:0008843">
    <property type="term" value="F:endochitinase activity"/>
    <property type="evidence" value="ECO:0007669"/>
    <property type="project" value="UniProtKB-EC"/>
</dbReference>
<evidence type="ECO:0000256" key="7">
    <source>
        <dbReference type="ARBA" id="ARBA00023277"/>
    </source>
</evidence>
<dbReference type="Gene3D" id="3.20.20.80">
    <property type="entry name" value="Glycosidases"/>
    <property type="match status" value="1"/>
</dbReference>
<keyword evidence="6" id="KW-0325">Glycoprotein</keyword>
<evidence type="ECO:0000256" key="8">
    <source>
        <dbReference type="ARBA" id="ARBA00023295"/>
    </source>
</evidence>
<proteinExistence type="inferred from homology"/>
<dbReference type="PANTHER" id="PTHR11177">
    <property type="entry name" value="CHITINASE"/>
    <property type="match status" value="1"/>
</dbReference>
<evidence type="ECO:0000313" key="14">
    <source>
        <dbReference type="EMBL" id="CEL12007.1"/>
    </source>
</evidence>
<evidence type="ECO:0000256" key="1">
    <source>
        <dbReference type="ARBA" id="ARBA00000822"/>
    </source>
</evidence>
<reference evidence="15" key="1">
    <citation type="journal article" date="2016" name="Genome Announc.">
        <title>Draft genome sequences of fungus Aspergillus calidoustus.</title>
        <authorList>
            <person name="Horn F."/>
            <person name="Linde J."/>
            <person name="Mattern D.J."/>
            <person name="Walther G."/>
            <person name="Guthke R."/>
            <person name="Scherlach K."/>
            <person name="Martin K."/>
            <person name="Brakhage A.A."/>
            <person name="Petzke L."/>
            <person name="Valiante V."/>
        </authorList>
    </citation>
    <scope>NUCLEOTIDE SEQUENCE [LARGE SCALE GENOMIC DNA]</scope>
    <source>
        <strain evidence="15">SF006504</strain>
    </source>
</reference>
<dbReference type="OMA" id="WMGNFTA"/>
<feature type="domain" description="GH18" evidence="13">
    <location>
        <begin position="122"/>
        <end position="486"/>
    </location>
</feature>